<sequence length="40" mass="4744">MGFPFTVLRMLYRKEELISFESCHQGHQTTTKSRGLLSQW</sequence>
<organism evidence="1">
    <name type="scientific">Arundo donax</name>
    <name type="common">Giant reed</name>
    <name type="synonym">Donax arundinaceus</name>
    <dbReference type="NCBI Taxonomy" id="35708"/>
    <lineage>
        <taxon>Eukaryota</taxon>
        <taxon>Viridiplantae</taxon>
        <taxon>Streptophyta</taxon>
        <taxon>Embryophyta</taxon>
        <taxon>Tracheophyta</taxon>
        <taxon>Spermatophyta</taxon>
        <taxon>Magnoliopsida</taxon>
        <taxon>Liliopsida</taxon>
        <taxon>Poales</taxon>
        <taxon>Poaceae</taxon>
        <taxon>PACMAD clade</taxon>
        <taxon>Arundinoideae</taxon>
        <taxon>Arundineae</taxon>
        <taxon>Arundo</taxon>
    </lineage>
</organism>
<accession>A0A0A9B8Z4</accession>
<protein>
    <submittedName>
        <fullName evidence="1">Uncharacterized protein</fullName>
    </submittedName>
</protein>
<dbReference type="EMBL" id="GBRH01240210">
    <property type="protein sequence ID" value="JAD57685.1"/>
    <property type="molecule type" value="Transcribed_RNA"/>
</dbReference>
<evidence type="ECO:0000313" key="1">
    <source>
        <dbReference type="EMBL" id="JAD57685.1"/>
    </source>
</evidence>
<dbReference type="AlphaFoldDB" id="A0A0A9B8Z4"/>
<reference evidence="1" key="1">
    <citation type="submission" date="2014-09" db="EMBL/GenBank/DDBJ databases">
        <authorList>
            <person name="Magalhaes I.L.F."/>
            <person name="Oliveira U."/>
            <person name="Santos F.R."/>
            <person name="Vidigal T.H.D.A."/>
            <person name="Brescovit A.D."/>
            <person name="Santos A.J."/>
        </authorList>
    </citation>
    <scope>NUCLEOTIDE SEQUENCE</scope>
    <source>
        <tissue evidence="1">Shoot tissue taken approximately 20 cm above the soil surface</tissue>
    </source>
</reference>
<reference evidence="1" key="2">
    <citation type="journal article" date="2015" name="Data Brief">
        <title>Shoot transcriptome of the giant reed, Arundo donax.</title>
        <authorList>
            <person name="Barrero R.A."/>
            <person name="Guerrero F.D."/>
            <person name="Moolhuijzen P."/>
            <person name="Goolsby J.A."/>
            <person name="Tidwell J."/>
            <person name="Bellgard S.E."/>
            <person name="Bellgard M.I."/>
        </authorList>
    </citation>
    <scope>NUCLEOTIDE SEQUENCE</scope>
    <source>
        <tissue evidence="1">Shoot tissue taken approximately 20 cm above the soil surface</tissue>
    </source>
</reference>
<name>A0A0A9B8Z4_ARUDO</name>
<proteinExistence type="predicted"/>